<keyword evidence="6 7" id="KW-0520">NAD</keyword>
<dbReference type="AlphaFoldDB" id="A0AAD5XYM7"/>
<feature type="domain" description="CN hydrolase" evidence="8">
    <location>
        <begin position="1"/>
        <end position="143"/>
    </location>
</feature>
<keyword evidence="4 7" id="KW-0547">Nucleotide-binding</keyword>
<evidence type="ECO:0000256" key="7">
    <source>
        <dbReference type="PIRNR" id="PIRNR006630"/>
    </source>
</evidence>
<evidence type="ECO:0000256" key="3">
    <source>
        <dbReference type="ARBA" id="ARBA00022598"/>
    </source>
</evidence>
<dbReference type="Proteomes" id="UP001211065">
    <property type="component" value="Unassembled WGS sequence"/>
</dbReference>
<keyword evidence="10" id="KW-1185">Reference proteome</keyword>
<dbReference type="InterPro" id="IPR014729">
    <property type="entry name" value="Rossmann-like_a/b/a_fold"/>
</dbReference>
<reference evidence="9" key="1">
    <citation type="submission" date="2020-05" db="EMBL/GenBank/DDBJ databases">
        <title>Phylogenomic resolution of chytrid fungi.</title>
        <authorList>
            <person name="Stajich J.E."/>
            <person name="Amses K."/>
            <person name="Simmons R."/>
            <person name="Seto K."/>
            <person name="Myers J."/>
            <person name="Bonds A."/>
            <person name="Quandt C.A."/>
            <person name="Barry K."/>
            <person name="Liu P."/>
            <person name="Grigoriev I."/>
            <person name="Longcore J.E."/>
            <person name="James T.Y."/>
        </authorList>
    </citation>
    <scope>NUCLEOTIDE SEQUENCE</scope>
    <source>
        <strain evidence="9">JEL0476</strain>
    </source>
</reference>
<dbReference type="InterPro" id="IPR036526">
    <property type="entry name" value="C-N_Hydrolase_sf"/>
</dbReference>
<dbReference type="CDD" id="cd00553">
    <property type="entry name" value="NAD_synthase"/>
    <property type="match status" value="1"/>
</dbReference>
<dbReference type="PROSITE" id="PS50263">
    <property type="entry name" value="CN_HYDROLASE"/>
    <property type="match status" value="1"/>
</dbReference>
<dbReference type="InterPro" id="IPR003694">
    <property type="entry name" value="NAD_synthase"/>
</dbReference>
<name>A0AAD5XYM7_9FUNG</name>
<accession>A0AAD5XYM7</accession>
<comment type="similarity">
    <text evidence="2 7">In the C-terminal section; belongs to the NAD synthetase family.</text>
</comment>
<dbReference type="Gene3D" id="3.60.110.10">
    <property type="entry name" value="Carbon-nitrogen hydrolase"/>
    <property type="match status" value="1"/>
</dbReference>
<comment type="catalytic activity">
    <reaction evidence="7">
        <text>deamido-NAD(+) + L-glutamine + ATP + H2O = L-glutamate + AMP + diphosphate + NAD(+) + H(+)</text>
        <dbReference type="Rhea" id="RHEA:24384"/>
        <dbReference type="ChEBI" id="CHEBI:15377"/>
        <dbReference type="ChEBI" id="CHEBI:15378"/>
        <dbReference type="ChEBI" id="CHEBI:29985"/>
        <dbReference type="ChEBI" id="CHEBI:30616"/>
        <dbReference type="ChEBI" id="CHEBI:33019"/>
        <dbReference type="ChEBI" id="CHEBI:57540"/>
        <dbReference type="ChEBI" id="CHEBI:58359"/>
        <dbReference type="ChEBI" id="CHEBI:58437"/>
        <dbReference type="ChEBI" id="CHEBI:456215"/>
        <dbReference type="EC" id="6.3.5.1"/>
    </reaction>
</comment>
<evidence type="ECO:0000256" key="4">
    <source>
        <dbReference type="ARBA" id="ARBA00022741"/>
    </source>
</evidence>
<evidence type="ECO:0000259" key="8">
    <source>
        <dbReference type="PROSITE" id="PS50263"/>
    </source>
</evidence>
<dbReference type="Gene3D" id="3.40.50.620">
    <property type="entry name" value="HUPs"/>
    <property type="match status" value="1"/>
</dbReference>
<evidence type="ECO:0000313" key="9">
    <source>
        <dbReference type="EMBL" id="KAJ3226095.1"/>
    </source>
</evidence>
<dbReference type="GO" id="GO:0005524">
    <property type="term" value="F:ATP binding"/>
    <property type="evidence" value="ECO:0007669"/>
    <property type="project" value="UniProtKB-UniRule"/>
</dbReference>
<dbReference type="GO" id="GO:0003952">
    <property type="term" value="F:NAD+ synthase (glutamine-hydrolyzing) activity"/>
    <property type="evidence" value="ECO:0007669"/>
    <property type="project" value="UniProtKB-UniRule"/>
</dbReference>
<dbReference type="Pfam" id="PF02540">
    <property type="entry name" value="NAD_synthase"/>
    <property type="match status" value="1"/>
</dbReference>
<keyword evidence="5 7" id="KW-0067">ATP-binding</keyword>
<evidence type="ECO:0000256" key="5">
    <source>
        <dbReference type="ARBA" id="ARBA00022840"/>
    </source>
</evidence>
<dbReference type="GO" id="GO:0005737">
    <property type="term" value="C:cytoplasm"/>
    <property type="evidence" value="ECO:0007669"/>
    <property type="project" value="InterPro"/>
</dbReference>
<dbReference type="FunFam" id="3.40.50.620:FF:000036">
    <property type="entry name" value="Glutamine-dependent NAD(+) synthetase"/>
    <property type="match status" value="1"/>
</dbReference>
<dbReference type="Pfam" id="PF00795">
    <property type="entry name" value="CN_hydrolase"/>
    <property type="match status" value="1"/>
</dbReference>
<dbReference type="PANTHER" id="PTHR23090">
    <property type="entry name" value="NH 3 /GLUTAMINE-DEPENDENT NAD + SYNTHETASE"/>
    <property type="match status" value="1"/>
</dbReference>
<comment type="caution">
    <text evidence="9">The sequence shown here is derived from an EMBL/GenBank/DDBJ whole genome shotgun (WGS) entry which is preliminary data.</text>
</comment>
<gene>
    <name evidence="9" type="primary">QNS1</name>
    <name evidence="9" type="ORF">HK099_005564</name>
</gene>
<dbReference type="SUPFAM" id="SSF52402">
    <property type="entry name" value="Adenine nucleotide alpha hydrolases-like"/>
    <property type="match status" value="1"/>
</dbReference>
<evidence type="ECO:0000256" key="6">
    <source>
        <dbReference type="ARBA" id="ARBA00023027"/>
    </source>
</evidence>
<dbReference type="EC" id="6.3.5.1" evidence="7"/>
<dbReference type="EMBL" id="JADGJW010000044">
    <property type="protein sequence ID" value="KAJ3226095.1"/>
    <property type="molecule type" value="Genomic_DNA"/>
</dbReference>
<dbReference type="PANTHER" id="PTHR23090:SF9">
    <property type="entry name" value="GLUTAMINE-DEPENDENT NAD(+) SYNTHETASE"/>
    <property type="match status" value="1"/>
</dbReference>
<evidence type="ECO:0000256" key="1">
    <source>
        <dbReference type="ARBA" id="ARBA00005188"/>
    </source>
</evidence>
<dbReference type="InterPro" id="IPR014445">
    <property type="entry name" value="Gln-dep_NAD_synthase"/>
</dbReference>
<evidence type="ECO:0000313" key="10">
    <source>
        <dbReference type="Proteomes" id="UP001211065"/>
    </source>
</evidence>
<dbReference type="SUPFAM" id="SSF56317">
    <property type="entry name" value="Carbon-nitrogen hydrolase"/>
    <property type="match status" value="1"/>
</dbReference>
<dbReference type="GO" id="GO:0009435">
    <property type="term" value="P:NAD+ biosynthetic process"/>
    <property type="evidence" value="ECO:0007669"/>
    <property type="project" value="UniProtKB-UniRule"/>
</dbReference>
<dbReference type="GO" id="GO:0004359">
    <property type="term" value="F:glutaminase activity"/>
    <property type="evidence" value="ECO:0007669"/>
    <property type="project" value="InterPro"/>
</dbReference>
<proteinExistence type="inferred from homology"/>
<protein>
    <recommendedName>
        <fullName evidence="7">Glutamine-dependent NAD(+) synthetase</fullName>
        <ecNumber evidence="7">6.3.5.1</ecNumber>
    </recommendedName>
    <alternativeName>
        <fullName evidence="7">NAD(+) synthase [glutamine-hydrolyzing]</fullName>
    </alternativeName>
</protein>
<organism evidence="9 10">
    <name type="scientific">Clydaea vesicula</name>
    <dbReference type="NCBI Taxonomy" id="447962"/>
    <lineage>
        <taxon>Eukaryota</taxon>
        <taxon>Fungi</taxon>
        <taxon>Fungi incertae sedis</taxon>
        <taxon>Chytridiomycota</taxon>
        <taxon>Chytridiomycota incertae sedis</taxon>
        <taxon>Chytridiomycetes</taxon>
        <taxon>Lobulomycetales</taxon>
        <taxon>Lobulomycetaceae</taxon>
        <taxon>Clydaea</taxon>
    </lineage>
</organism>
<keyword evidence="3 7" id="KW-0436">Ligase</keyword>
<evidence type="ECO:0000256" key="2">
    <source>
        <dbReference type="ARBA" id="ARBA00007145"/>
    </source>
</evidence>
<dbReference type="InterPro" id="IPR022310">
    <property type="entry name" value="NAD/GMP_synthase"/>
</dbReference>
<sequence length="509" mass="56959">MKKCTVEDFFVPSIISEVTNQLTVPFGDGVIATLDPHVSMALDGVEIITNASGSHHEFRKLSTRVDLMKSATKKVACGGIYIYANHQGCDGERVYYDGSCMIFKNGECVAQGSQFSLSDVVSERIEFLFFKYNQEVQVATIDLEEIRAFRSQNTSRSLYNKESVYPRIRVDFQLSVDMFESYPNIQPTIPVSVKYHTPEQEIRFGPACWMWDYLRRSKSCGFFLPLSGGIDSCATALLVFSMSALIVETIANGDLEVLADVRNVVFGDSNYNYTPVDAREFCGRLLNTCYLGTVNSSFETRDRATRLAKEIGSYHLNTNIDSVVSAVVQLFALVTKKTPTFKLHGGSEAENLALQNIQARLRMVMSYLFAQLLPWVKGTRPGGLLVLGSANVDETLRGYLTKYDCSSADINPIGGISKIDLRKFIEYARTEFNFSILEEFLNAPATAELEPITEDYVQEDEVDMGFTYQDLSVLGTLRKVDKLGPFGMFSNLLFAWKDKLSPLEVLSNK</sequence>
<dbReference type="InterPro" id="IPR003010">
    <property type="entry name" value="C-N_Hydrolase"/>
</dbReference>
<dbReference type="PIRSF" id="PIRSF006630">
    <property type="entry name" value="NADS_GAT"/>
    <property type="match status" value="1"/>
</dbReference>
<comment type="pathway">
    <text evidence="1 7">Cofactor biosynthesis; NAD(+) biosynthesis; NAD(+) from deamido-NAD(+) (L-Gln route): step 1/1.</text>
</comment>